<reference evidence="1 2" key="1">
    <citation type="submission" date="2021-06" db="EMBL/GenBank/DDBJ databases">
        <authorList>
            <person name="Kallberg Y."/>
            <person name="Tangrot J."/>
            <person name="Rosling A."/>
        </authorList>
    </citation>
    <scope>NUCLEOTIDE SEQUENCE [LARGE SCALE GENOMIC DNA]</scope>
    <source>
        <strain evidence="1 2">120-4 pot B 10/14</strain>
    </source>
</reference>
<keyword evidence="2" id="KW-1185">Reference proteome</keyword>
<dbReference type="Proteomes" id="UP000789901">
    <property type="component" value="Unassembled WGS sequence"/>
</dbReference>
<evidence type="ECO:0000313" key="1">
    <source>
        <dbReference type="EMBL" id="CAG8786703.1"/>
    </source>
</evidence>
<dbReference type="EMBL" id="CAJVQB010018147">
    <property type="protein sequence ID" value="CAG8786703.1"/>
    <property type="molecule type" value="Genomic_DNA"/>
</dbReference>
<protein>
    <submittedName>
        <fullName evidence="1">25145_t:CDS:1</fullName>
    </submittedName>
</protein>
<evidence type="ECO:0000313" key="2">
    <source>
        <dbReference type="Proteomes" id="UP000789901"/>
    </source>
</evidence>
<comment type="caution">
    <text evidence="1">The sequence shown here is derived from an EMBL/GenBank/DDBJ whole genome shotgun (WGS) entry which is preliminary data.</text>
</comment>
<gene>
    <name evidence="1" type="ORF">GMARGA_LOCUS20560</name>
</gene>
<name>A0ABN7VN05_GIGMA</name>
<accession>A0ABN7VN05</accession>
<sequence length="430" mass="50336">MKGGNKIKESTNRHGIIFIEHLLNNNCSQVTSWIGVQNNTKKIATGKTPKWFTDMQQTLAKMEHPNGKKSQKLGKKLQSHTGNGDIKNFYLSGREQTTLTITKQFPEITQELWSLYRSLRVPKTVRVNLIITNNVKMVDQRQSIASWEILDTGVHMLLIARTWPSLLKNALLAIRSLGACLRENSRVKLTMNYKEIKQLIDTTCSLRAYQRNQIKKHNLIVTIQAVMIILNRKQIIIESKWNKDIVRQQSTSTKITDIKVQELITENYMLIINNETVALTVALNLHIRQKKKFPNPICPRCTNEIEDEKHWLCCTVNETGIKEVLLKSLDKWAKKEDKKNKIQLTKEQKQDFLERYMLTYLDPNTNQKIEIITQNIERVIEGRHQRVDIELHYRIIKNIYKEIWIPSRRVKQIQTKTEDTIMTRETNNKE</sequence>
<feature type="non-terminal residue" evidence="1">
    <location>
        <position position="430"/>
    </location>
</feature>
<proteinExistence type="predicted"/>
<organism evidence="1 2">
    <name type="scientific">Gigaspora margarita</name>
    <dbReference type="NCBI Taxonomy" id="4874"/>
    <lineage>
        <taxon>Eukaryota</taxon>
        <taxon>Fungi</taxon>
        <taxon>Fungi incertae sedis</taxon>
        <taxon>Mucoromycota</taxon>
        <taxon>Glomeromycotina</taxon>
        <taxon>Glomeromycetes</taxon>
        <taxon>Diversisporales</taxon>
        <taxon>Gigasporaceae</taxon>
        <taxon>Gigaspora</taxon>
    </lineage>
</organism>